<dbReference type="SUPFAM" id="SSF52172">
    <property type="entry name" value="CheY-like"/>
    <property type="match status" value="1"/>
</dbReference>
<dbReference type="GO" id="GO:0000160">
    <property type="term" value="P:phosphorelay signal transduction system"/>
    <property type="evidence" value="ECO:0007669"/>
    <property type="project" value="InterPro"/>
</dbReference>
<accession>A0A1W1BRD7</accession>
<dbReference type="Pfam" id="PF00072">
    <property type="entry name" value="Response_reg"/>
    <property type="match status" value="1"/>
</dbReference>
<evidence type="ECO:0000259" key="2">
    <source>
        <dbReference type="PROSITE" id="PS50110"/>
    </source>
</evidence>
<gene>
    <name evidence="3" type="ORF">MNB_SM-7-345</name>
</gene>
<proteinExistence type="predicted"/>
<name>A0A1W1BRD7_9ZZZZ</name>
<dbReference type="PROSITE" id="PS50110">
    <property type="entry name" value="RESPONSE_REGULATORY"/>
    <property type="match status" value="1"/>
</dbReference>
<dbReference type="Gene3D" id="3.40.50.2300">
    <property type="match status" value="1"/>
</dbReference>
<dbReference type="EMBL" id="FPHB01000038">
    <property type="protein sequence ID" value="SFV56044.1"/>
    <property type="molecule type" value="Genomic_DNA"/>
</dbReference>
<sequence>MKILVVDDSSTMRRIIKNTLARLGYKDVLEAEDGAKGWEQLDAHPEIEMLITDWNMPEMNGLELVKKVRADERFEDLPIIMVTTEGGKAEVITALKAGVNNYIVKPFTPQVLKEKLQAVMGTAE</sequence>
<reference evidence="3" key="1">
    <citation type="submission" date="2016-10" db="EMBL/GenBank/DDBJ databases">
        <authorList>
            <person name="de Groot N.N."/>
        </authorList>
    </citation>
    <scope>NUCLEOTIDE SEQUENCE</scope>
</reference>
<dbReference type="CDD" id="cd19923">
    <property type="entry name" value="REC_CheY_CheY3"/>
    <property type="match status" value="1"/>
</dbReference>
<keyword evidence="3" id="KW-0675">Receptor</keyword>
<evidence type="ECO:0000313" key="3">
    <source>
        <dbReference type="EMBL" id="SFV56044.1"/>
    </source>
</evidence>
<dbReference type="SMART" id="SM00448">
    <property type="entry name" value="REC"/>
    <property type="match status" value="1"/>
</dbReference>
<protein>
    <submittedName>
        <fullName evidence="3">Chemotaxis regulator-transmits chemoreceptor signals to flagelllar motor components CheY</fullName>
    </submittedName>
</protein>
<dbReference type="InterPro" id="IPR011006">
    <property type="entry name" value="CheY-like_superfamily"/>
</dbReference>
<keyword evidence="1" id="KW-0597">Phosphoprotein</keyword>
<dbReference type="PANTHER" id="PTHR44591:SF25">
    <property type="entry name" value="CHEMOTAXIS TWO-COMPONENT RESPONSE REGULATOR"/>
    <property type="match status" value="1"/>
</dbReference>
<dbReference type="AlphaFoldDB" id="A0A1W1BRD7"/>
<feature type="domain" description="Response regulatory" evidence="2">
    <location>
        <begin position="2"/>
        <end position="120"/>
    </location>
</feature>
<evidence type="ECO:0000256" key="1">
    <source>
        <dbReference type="ARBA" id="ARBA00022553"/>
    </source>
</evidence>
<dbReference type="InterPro" id="IPR050595">
    <property type="entry name" value="Bact_response_regulator"/>
</dbReference>
<dbReference type="InterPro" id="IPR001789">
    <property type="entry name" value="Sig_transdc_resp-reg_receiver"/>
</dbReference>
<dbReference type="PANTHER" id="PTHR44591">
    <property type="entry name" value="STRESS RESPONSE REGULATOR PROTEIN 1"/>
    <property type="match status" value="1"/>
</dbReference>
<organism evidence="3">
    <name type="scientific">hydrothermal vent metagenome</name>
    <dbReference type="NCBI Taxonomy" id="652676"/>
    <lineage>
        <taxon>unclassified sequences</taxon>
        <taxon>metagenomes</taxon>
        <taxon>ecological metagenomes</taxon>
    </lineage>
</organism>